<evidence type="ECO:0000256" key="4">
    <source>
        <dbReference type="ARBA" id="ARBA00022942"/>
    </source>
</evidence>
<dbReference type="InterPro" id="IPR024372">
    <property type="entry name" value="Ecm29_N"/>
</dbReference>
<keyword evidence="3" id="KW-0677">Repeat</keyword>
<name>A0AAN8EDB0_9EURO</name>
<evidence type="ECO:0000256" key="2">
    <source>
        <dbReference type="ARBA" id="ARBA00022490"/>
    </source>
</evidence>
<comment type="caution">
    <text evidence="7">The sequence shown here is derived from an EMBL/GenBank/DDBJ whole genome shotgun (WGS) entry which is preliminary data.</text>
</comment>
<dbReference type="InterPro" id="IPR055443">
    <property type="entry name" value="HEAT_ECM29"/>
</dbReference>
<dbReference type="PANTHER" id="PTHR23346:SF19">
    <property type="entry name" value="PROTEASOME ADAPTER AND SCAFFOLD PROTEIN ECM29"/>
    <property type="match status" value="1"/>
</dbReference>
<dbReference type="Pfam" id="PF23731">
    <property type="entry name" value="ARM_ECM29_C"/>
    <property type="match status" value="1"/>
</dbReference>
<sequence length="1835" mass="202935">MASSASADFARERGLIEKLEFRIAAADTGEKLQNILQKFLPALLLKLASESADNRNLTIKVCQYINQRLKIDGSIQLPVEGLSKIFRESPNSFVKQFSLLFVQQGLNRLSPEDGISSLPAILRSSIQASSHDQNDRKLFAISIDLLLGILQHWKPPEHGSKEDEPLKNRFDLSREQTKILSDHLSYFLLFDPRASSSPHLSEDLRPVFGKHYSKRGTIAPNLAEFLFTSIFSDEERFLPATILSVDANAAASSRADVMFKQCNFDLESDTLVGAAFELYSIAKPRLQTRILTLLSRSKASTSKTDTIVDIIESQLSTPALNLEASKLRAAMFSYLIWAIRVSPEIKMVAGRLQASLKGFIEAQGWPVASKLSTSDIELRARAYESIGLLSTPSPPLQGNAKDEMDIDSHSMFDLAAWLFTSLRCDTARDVRHSIEESLSRLIAATTIDNADEIQRFRDLLLWNVTANEGDEDPIYHMPTHASAQYPAVRFANKVFAFSDPDARLIDVIALASQRREVVEEGQRGLDPSWHAANSRLSGAQKASALALPTFSQFAEKALGKDNQLLSNGALESASAMAGLVSFCRNLIAAEAWHESSFEVANDSEWHSRVEATLDNEHDARLMFKTQLKKTSNDSVGQLLQTCYEGLAEGSVDCGRVGLQLTSLTTNDVLNELDAASLAKLAAAMKNIQVRTLAARITGIVLSARKIWEGETTSSLASCEHWQTAVGQELAAVEVSLLKSAYVLSRAALRGYVAQGNELVASMWSLCGHILTKSTDKALRQIAYTSIGQLALCLPASGQQVDKAEALVESMLADAKKENESAIMALGRFLSFVWAGFDTENRTKLLDKLFDLHEVRKAEFQFALGEALAVAALRFKSSSTLTEFDVDADEPKTSEDTELFDCLLTAALEKCRTTKPALKKAAGIWLLSLIQFCTSGELVKPRLRDCQAAFSRLLTDRDEIVQETGSRGLGIVYEKGDKGLRDDLVRDLVGSFTGNNARTAGTVTEETQLFEPGALPTENGQSVTTYKDIVSLAQEMGDPSLVYRFMNLASNNAIWSSRAAFGRFGLSGMLADSTYLKENKKFYPKLFRYRFDPNQNVQRSMDDIWKALVKDPNAVIDENFDLIMEDLLKSIVAGREWRAREASCAAISDLVQGREVEKLEKHLEEIWKVAFKVLDDVKESVRNAAMKLCRTLTNMLIRNLEVGEGTTKRATTMLNHAMPFLLQQMEAGAGKEVQQYAIVTLLDVVKKAPPRSLQSYAPVILETFINSLSSLEHESINYLHLNADKYGLTAEKLDNMRVSSIGASPVSEAIEKCFDSLAVKSTQTTDPASMDGIEPESSPLQDAMKRLESSFKVAIGLPSRVGLSRAMITLVVRHNTVFRPYADRFVRLTRKSIVDRNATISQSFSTALAYLLRLASEKEIRQTISYAQKLYFESQELSHRAIAGEIVQAISKASNDVFMNFATSFLPFAFIGRKDLDEDTRERFETAWKDNVGGSRAMHLYLREIVDLTQKHIKSSLWPIRHACCFAVAELITTMESGQEYGKEDASLLWPLAEEALSGKTWDGKEKVVEAFPPFVKRARAIWPDKSKQMQTIAIREAKRTNLSYRPHAISALAEFANIRLDLDISRDVMPFLIELVESLIDDTDAMDVDGASAKGDRSSEILLNETLSAAITCMCAVLRGSSTPETLDSSLAVLRNVPSRNESAVELSLYQAAKSLIARIIIGEDATEDMNATDSVSLAGPKSAGTNQLDKEKFGPFLHELALATLGPASDTDTENLRSARIQLGLTLSRTEILSPETRESLNKIFASWLENERSRPLRLSIEQAINVNKTSLSS</sequence>
<dbReference type="GO" id="GO:0043248">
    <property type="term" value="P:proteasome assembly"/>
    <property type="evidence" value="ECO:0007669"/>
    <property type="project" value="InterPro"/>
</dbReference>
<protein>
    <submittedName>
        <fullName evidence="7">Proteasome component M29</fullName>
    </submittedName>
</protein>
<dbReference type="GO" id="GO:0060090">
    <property type="term" value="F:molecular adaptor activity"/>
    <property type="evidence" value="ECO:0007669"/>
    <property type="project" value="InterPro"/>
</dbReference>
<evidence type="ECO:0000313" key="7">
    <source>
        <dbReference type="EMBL" id="KAK5952713.1"/>
    </source>
</evidence>
<evidence type="ECO:0000313" key="8">
    <source>
        <dbReference type="Proteomes" id="UP001316803"/>
    </source>
</evidence>
<dbReference type="SUPFAM" id="SSF48371">
    <property type="entry name" value="ARM repeat"/>
    <property type="match status" value="2"/>
</dbReference>
<reference evidence="7 8" key="1">
    <citation type="submission" date="2022-12" db="EMBL/GenBank/DDBJ databases">
        <title>Genomic features and morphological characterization of a novel Knufia sp. strain isolated from spacecraft assembly facility.</title>
        <authorList>
            <person name="Teixeira M."/>
            <person name="Chander A.M."/>
            <person name="Stajich J.E."/>
            <person name="Venkateswaran K."/>
        </authorList>
    </citation>
    <scope>NUCLEOTIDE SEQUENCE [LARGE SCALE GENOMIC DNA]</scope>
    <source>
        <strain evidence="7 8">FJI-L2-BK-P2</strain>
    </source>
</reference>
<feature type="domain" description="Proteasome adapter and scaffold protein ECM29 HEAT-repeat" evidence="6">
    <location>
        <begin position="1252"/>
        <end position="1431"/>
    </location>
</feature>
<dbReference type="InterPro" id="IPR016024">
    <property type="entry name" value="ARM-type_fold"/>
</dbReference>
<keyword evidence="4 7" id="KW-0647">Proteasome</keyword>
<dbReference type="GO" id="GO:0005737">
    <property type="term" value="C:cytoplasm"/>
    <property type="evidence" value="ECO:0007669"/>
    <property type="project" value="UniProtKB-SubCell"/>
</dbReference>
<accession>A0AAN8EDB0</accession>
<dbReference type="Pfam" id="PF13001">
    <property type="entry name" value="ECM29_N"/>
    <property type="match status" value="1"/>
</dbReference>
<evidence type="ECO:0000256" key="3">
    <source>
        <dbReference type="ARBA" id="ARBA00022737"/>
    </source>
</evidence>
<dbReference type="EMBL" id="JAKLMC020000014">
    <property type="protein sequence ID" value="KAK5952713.1"/>
    <property type="molecule type" value="Genomic_DNA"/>
</dbReference>
<proteinExistence type="predicted"/>
<evidence type="ECO:0000259" key="6">
    <source>
        <dbReference type="Pfam" id="PF24492"/>
    </source>
</evidence>
<dbReference type="Proteomes" id="UP001316803">
    <property type="component" value="Unassembled WGS sequence"/>
</dbReference>
<comment type="subcellular location">
    <subcellularLocation>
        <location evidence="1">Cytoplasm</location>
    </subcellularLocation>
</comment>
<gene>
    <name evidence="7" type="primary">ECM29</name>
    <name evidence="7" type="ORF">OHC33_006305</name>
</gene>
<dbReference type="Pfam" id="PF24492">
    <property type="entry name" value="HEAT_ECM29"/>
    <property type="match status" value="1"/>
</dbReference>
<dbReference type="InterPro" id="IPR011989">
    <property type="entry name" value="ARM-like"/>
</dbReference>
<dbReference type="GO" id="GO:0005634">
    <property type="term" value="C:nucleus"/>
    <property type="evidence" value="ECO:0007669"/>
    <property type="project" value="TreeGrafter"/>
</dbReference>
<keyword evidence="8" id="KW-1185">Reference proteome</keyword>
<organism evidence="7 8">
    <name type="scientific">Knufia fluminis</name>
    <dbReference type="NCBI Taxonomy" id="191047"/>
    <lineage>
        <taxon>Eukaryota</taxon>
        <taxon>Fungi</taxon>
        <taxon>Dikarya</taxon>
        <taxon>Ascomycota</taxon>
        <taxon>Pezizomycotina</taxon>
        <taxon>Eurotiomycetes</taxon>
        <taxon>Chaetothyriomycetidae</taxon>
        <taxon>Chaetothyriales</taxon>
        <taxon>Trichomeriaceae</taxon>
        <taxon>Knufia</taxon>
    </lineage>
</organism>
<evidence type="ECO:0000256" key="1">
    <source>
        <dbReference type="ARBA" id="ARBA00004496"/>
    </source>
</evidence>
<feature type="domain" description="Proteasome component Ecm29 N-terminal" evidence="5">
    <location>
        <begin position="16"/>
        <end position="509"/>
    </location>
</feature>
<dbReference type="Gene3D" id="1.25.10.10">
    <property type="entry name" value="Leucine-rich Repeat Variant"/>
    <property type="match status" value="2"/>
</dbReference>
<dbReference type="GO" id="GO:0036503">
    <property type="term" value="P:ERAD pathway"/>
    <property type="evidence" value="ECO:0007669"/>
    <property type="project" value="TreeGrafter"/>
</dbReference>
<keyword evidence="2" id="KW-0963">Cytoplasm</keyword>
<dbReference type="PANTHER" id="PTHR23346">
    <property type="entry name" value="TRANSLATIONAL ACTIVATOR GCN1-RELATED"/>
    <property type="match status" value="1"/>
</dbReference>
<evidence type="ECO:0000259" key="5">
    <source>
        <dbReference type="Pfam" id="PF13001"/>
    </source>
</evidence>
<dbReference type="GO" id="GO:0000502">
    <property type="term" value="C:proteasome complex"/>
    <property type="evidence" value="ECO:0007669"/>
    <property type="project" value="UniProtKB-KW"/>
</dbReference>